<dbReference type="InterPro" id="IPR020846">
    <property type="entry name" value="MFS_dom"/>
</dbReference>
<comment type="caution">
    <text evidence="9">The sequence shown here is derived from an EMBL/GenBank/DDBJ whole genome shotgun (WGS) entry which is preliminary data.</text>
</comment>
<dbReference type="PROSITE" id="PS50850">
    <property type="entry name" value="MFS"/>
    <property type="match status" value="1"/>
</dbReference>
<sequence length="487" mass="52405">MDPEDASTTHNQTRTTPLPKYQLALTLLIQSSEAITATVIYPFIAQLVRSTGITNGDETKVGYYAGVIESIFFISESLLVFQWGRAADRYGRRPILLLGPLGLGVAMLGFGLSRTFWPLVVFRAAQGVFNGNVGVSKTVLAEITDDTNRASAFTMIPIMWTFGVTLGPTIGGYLAEPAKTWPSVFGKLQFFVDYPYFLPCFVAGLYAFITFIIPFFGLKETLASMTSIKAEREVNAEEESAPLLGSTPGSTEPEPNYGSTQHTALGTDSNDAPTKVSSTKLLNPALTITLVNYFLFTFSEMSYSALIPLLYSTSPVFGGLGFSARTIGTIMASFSFINAFIQIFLLKDLPKKLGAKRTYTLCYTSLLVAFGMLMVEQLLVRHGWSRGWIWAAIVVQLGSVTFMYPAYTSISILIVETATPGTLGAVNGLAQAGASGFRGLGPSVASSLYALSLHSGLLGGYLVYAVMASVVLAGTACSLMLPTPRKT</sequence>
<evidence type="ECO:0000256" key="7">
    <source>
        <dbReference type="SAM" id="Phobius"/>
    </source>
</evidence>
<keyword evidence="3 7" id="KW-0812">Transmembrane</keyword>
<keyword evidence="5 7" id="KW-0472">Membrane</keyword>
<evidence type="ECO:0000313" key="9">
    <source>
        <dbReference type="EMBL" id="KAK7037835.1"/>
    </source>
</evidence>
<dbReference type="CDD" id="cd17330">
    <property type="entry name" value="MFS_SLC46_TetA_like"/>
    <property type="match status" value="1"/>
</dbReference>
<evidence type="ECO:0000259" key="8">
    <source>
        <dbReference type="PROSITE" id="PS50850"/>
    </source>
</evidence>
<feature type="transmembrane region" description="Helical" evidence="7">
    <location>
        <begin position="323"/>
        <end position="346"/>
    </location>
</feature>
<dbReference type="EMBL" id="JAYKXP010000044">
    <property type="protein sequence ID" value="KAK7037835.1"/>
    <property type="molecule type" value="Genomic_DNA"/>
</dbReference>
<evidence type="ECO:0000313" key="10">
    <source>
        <dbReference type="Proteomes" id="UP001383192"/>
    </source>
</evidence>
<dbReference type="AlphaFoldDB" id="A0AAW0CHW8"/>
<evidence type="ECO:0000256" key="3">
    <source>
        <dbReference type="ARBA" id="ARBA00022692"/>
    </source>
</evidence>
<comment type="subcellular location">
    <subcellularLocation>
        <location evidence="1">Membrane</location>
        <topology evidence="1">Multi-pass membrane protein</topology>
    </subcellularLocation>
</comment>
<feature type="transmembrane region" description="Helical" evidence="7">
    <location>
        <begin position="358"/>
        <end position="375"/>
    </location>
</feature>
<proteinExistence type="predicted"/>
<accession>A0AAW0CHW8</accession>
<feature type="domain" description="Major facilitator superfamily (MFS) profile" evidence="8">
    <location>
        <begin position="22"/>
        <end position="486"/>
    </location>
</feature>
<feature type="transmembrane region" description="Helical" evidence="7">
    <location>
        <begin position="290"/>
        <end position="311"/>
    </location>
</feature>
<dbReference type="Gene3D" id="1.20.1250.20">
    <property type="entry name" value="MFS general substrate transporter like domains"/>
    <property type="match status" value="1"/>
</dbReference>
<gene>
    <name evidence="9" type="ORF">VNI00_010796</name>
</gene>
<evidence type="ECO:0000256" key="4">
    <source>
        <dbReference type="ARBA" id="ARBA00022989"/>
    </source>
</evidence>
<keyword evidence="10" id="KW-1185">Reference proteome</keyword>
<dbReference type="SUPFAM" id="SSF103473">
    <property type="entry name" value="MFS general substrate transporter"/>
    <property type="match status" value="1"/>
</dbReference>
<evidence type="ECO:0000256" key="6">
    <source>
        <dbReference type="SAM" id="MobiDB-lite"/>
    </source>
</evidence>
<evidence type="ECO:0000256" key="5">
    <source>
        <dbReference type="ARBA" id="ARBA00023136"/>
    </source>
</evidence>
<dbReference type="GO" id="GO:0022857">
    <property type="term" value="F:transmembrane transporter activity"/>
    <property type="evidence" value="ECO:0007669"/>
    <property type="project" value="InterPro"/>
</dbReference>
<feature type="transmembrane region" description="Helical" evidence="7">
    <location>
        <begin position="63"/>
        <end position="83"/>
    </location>
</feature>
<name>A0AAW0CHW8_9AGAR</name>
<protein>
    <recommendedName>
        <fullName evidence="8">Major facilitator superfamily (MFS) profile domain-containing protein</fullName>
    </recommendedName>
</protein>
<dbReference type="GO" id="GO:0016020">
    <property type="term" value="C:membrane"/>
    <property type="evidence" value="ECO:0007669"/>
    <property type="project" value="UniProtKB-SubCell"/>
</dbReference>
<evidence type="ECO:0000256" key="2">
    <source>
        <dbReference type="ARBA" id="ARBA00022448"/>
    </source>
</evidence>
<keyword evidence="2" id="KW-0813">Transport</keyword>
<feature type="transmembrane region" description="Helical" evidence="7">
    <location>
        <begin position="461"/>
        <end position="481"/>
    </location>
</feature>
<dbReference type="InterPro" id="IPR036259">
    <property type="entry name" value="MFS_trans_sf"/>
</dbReference>
<feature type="transmembrane region" description="Helical" evidence="7">
    <location>
        <begin position="152"/>
        <end position="174"/>
    </location>
</feature>
<keyword evidence="4 7" id="KW-1133">Transmembrane helix</keyword>
<dbReference type="Pfam" id="PF07690">
    <property type="entry name" value="MFS_1"/>
    <property type="match status" value="1"/>
</dbReference>
<dbReference type="InterPro" id="IPR001958">
    <property type="entry name" value="Tet-R_TetA/multi-R_MdtG-like"/>
</dbReference>
<feature type="transmembrane region" description="Helical" evidence="7">
    <location>
        <begin position="194"/>
        <end position="218"/>
    </location>
</feature>
<evidence type="ECO:0000256" key="1">
    <source>
        <dbReference type="ARBA" id="ARBA00004141"/>
    </source>
</evidence>
<dbReference type="PANTHER" id="PTHR23504:SF15">
    <property type="entry name" value="MAJOR FACILITATOR SUPERFAMILY (MFS) PROFILE DOMAIN-CONTAINING PROTEIN"/>
    <property type="match status" value="1"/>
</dbReference>
<dbReference type="Proteomes" id="UP001383192">
    <property type="component" value="Unassembled WGS sequence"/>
</dbReference>
<feature type="compositionally biased region" description="Polar residues" evidence="6">
    <location>
        <begin position="257"/>
        <end position="269"/>
    </location>
</feature>
<dbReference type="PANTHER" id="PTHR23504">
    <property type="entry name" value="MAJOR FACILITATOR SUPERFAMILY DOMAIN-CONTAINING PROTEIN 10"/>
    <property type="match status" value="1"/>
</dbReference>
<organism evidence="9 10">
    <name type="scientific">Paramarasmius palmivorus</name>
    <dbReference type="NCBI Taxonomy" id="297713"/>
    <lineage>
        <taxon>Eukaryota</taxon>
        <taxon>Fungi</taxon>
        <taxon>Dikarya</taxon>
        <taxon>Basidiomycota</taxon>
        <taxon>Agaricomycotina</taxon>
        <taxon>Agaricomycetes</taxon>
        <taxon>Agaricomycetidae</taxon>
        <taxon>Agaricales</taxon>
        <taxon>Marasmiineae</taxon>
        <taxon>Marasmiaceae</taxon>
        <taxon>Paramarasmius</taxon>
    </lineage>
</organism>
<feature type="transmembrane region" description="Helical" evidence="7">
    <location>
        <begin position="387"/>
        <end position="407"/>
    </location>
</feature>
<dbReference type="PRINTS" id="PR01035">
    <property type="entry name" value="TCRTETA"/>
</dbReference>
<reference evidence="9 10" key="1">
    <citation type="submission" date="2024-01" db="EMBL/GenBank/DDBJ databases">
        <title>A draft genome for a cacao thread blight-causing isolate of Paramarasmius palmivorus.</title>
        <authorList>
            <person name="Baruah I.K."/>
            <person name="Bukari Y."/>
            <person name="Amoako-Attah I."/>
            <person name="Meinhardt L.W."/>
            <person name="Bailey B.A."/>
            <person name="Cohen S.P."/>
        </authorList>
    </citation>
    <scope>NUCLEOTIDE SEQUENCE [LARGE SCALE GENOMIC DNA]</scope>
    <source>
        <strain evidence="9 10">GH-12</strain>
    </source>
</reference>
<feature type="transmembrane region" description="Helical" evidence="7">
    <location>
        <begin position="95"/>
        <end position="113"/>
    </location>
</feature>
<dbReference type="InterPro" id="IPR011701">
    <property type="entry name" value="MFS"/>
</dbReference>
<feature type="region of interest" description="Disordered" evidence="6">
    <location>
        <begin position="233"/>
        <end position="269"/>
    </location>
</feature>
<feature type="transmembrane region" description="Helical" evidence="7">
    <location>
        <begin position="21"/>
        <end position="43"/>
    </location>
</feature>